<sequence length="846" mass="94757">MKGYLCVFLSLLFLCVPNTEAVAQKRQIKKADTAFHYHMYNVAVTRYQKAFSRLSKRSKSADPDLKNRLMFQIARSYRLSGDLKMAMRQYQRCVRAAYYKIEPKVYFDLANLQLALGEYEESIENFQNYLDYMPDDSAGIQGLRASLLARKLADQSSRYQVANERKLNSKEGDWNPRYWSTDSSVVVSFSSTREGVTGKQTDAWTGQRFSDIFVAESKGNGWTQPEKLDQNGKTSTPSNESDAVFCDGGNTMYYTFCGHEENKANRCVIKMSTFDAASNAWGDPVDVDINGDTVSDFIHPFITRDGKRLYFASNMEGGFGDLDIWYAEGSGSSFGVPVNMNWEKSSSPEEIDSILAAGNPDGYLVNTEYKEAYPFQRNDTLFYFSSTGHNSTGGYDIFSAVKRGDVFAGVEKMDYPINTNADDFGICFVPGQNKGLFSSNRGGGRGSDDIYSFYLPDILFTISGTVTSTATLQPIPDAEVTLVGSDGMLVAVTTNSRGRYEFGSGQVNENTTYKIIVEKRNYLGAEGTETTVGLVESRDFVHDFALESVPRGPVVLPEILYDLGKWDLKEQYQDSLIGLIVLLEKNPRLVIELASHTDSRPIAMTNDSLSQYRAQSVVDYLIRRGIDGERLVAKGYGSRVPRQLQRQMVSVYQGTPYVFDSGVVLTDEYIAGLEGRGRQEAAHQLNRRTEFSVLREDFIPSGDRSLSALVGIADMESLNKIPFNWNPDNKPEIRVIANGLGMRAVVEEQARYCFISIDAAMRLLQAGNLGINSFKNRAKAFDEDGEVLPNQRLQLKEVKLGQYVLDRIEMVTAEEMPAEIILNRSAMSQLGRYSIDKEKKHIVVEE</sequence>
<keyword evidence="4" id="KW-0732">Signal</keyword>
<dbReference type="Gene3D" id="1.25.40.10">
    <property type="entry name" value="Tetratricopeptide repeat domain"/>
    <property type="match status" value="1"/>
</dbReference>
<dbReference type="CDD" id="cd07185">
    <property type="entry name" value="OmpA_C-like"/>
    <property type="match status" value="1"/>
</dbReference>
<dbReference type="Pfam" id="PF13620">
    <property type="entry name" value="CarboxypepD_reg"/>
    <property type="match status" value="1"/>
</dbReference>
<dbReference type="SMART" id="SM00028">
    <property type="entry name" value="TPR"/>
    <property type="match status" value="2"/>
</dbReference>
<dbReference type="InterPro" id="IPR008969">
    <property type="entry name" value="CarboxyPept-like_regulatory"/>
</dbReference>
<keyword evidence="1" id="KW-0802">TPR repeat</keyword>
<evidence type="ECO:0000256" key="3">
    <source>
        <dbReference type="SAM" id="MobiDB-lite"/>
    </source>
</evidence>
<dbReference type="EMBL" id="JADIMZ010000006">
    <property type="protein sequence ID" value="MBO8431751.1"/>
    <property type="molecule type" value="Genomic_DNA"/>
</dbReference>
<feature type="signal peptide" evidence="4">
    <location>
        <begin position="1"/>
        <end position="21"/>
    </location>
</feature>
<dbReference type="PROSITE" id="PS51123">
    <property type="entry name" value="OMPA_2"/>
    <property type="match status" value="1"/>
</dbReference>
<evidence type="ECO:0000256" key="1">
    <source>
        <dbReference type="PROSITE-ProRule" id="PRU00339"/>
    </source>
</evidence>
<evidence type="ECO:0000256" key="2">
    <source>
        <dbReference type="PROSITE-ProRule" id="PRU00473"/>
    </source>
</evidence>
<accession>A0A9D9H0E9</accession>
<reference evidence="6" key="1">
    <citation type="submission" date="2020-10" db="EMBL/GenBank/DDBJ databases">
        <authorList>
            <person name="Gilroy R."/>
        </authorList>
    </citation>
    <scope>NUCLEOTIDE SEQUENCE</scope>
    <source>
        <strain evidence="6">2889</strain>
    </source>
</reference>
<protein>
    <submittedName>
        <fullName evidence="6">OmpA family protein</fullName>
    </submittedName>
</protein>
<dbReference type="SUPFAM" id="SSF49464">
    <property type="entry name" value="Carboxypeptidase regulatory domain-like"/>
    <property type="match status" value="1"/>
</dbReference>
<dbReference type="SUPFAM" id="SSF48452">
    <property type="entry name" value="TPR-like"/>
    <property type="match status" value="1"/>
</dbReference>
<proteinExistence type="predicted"/>
<name>A0A9D9H0E9_9BACT</name>
<dbReference type="PANTHER" id="PTHR30329:SF21">
    <property type="entry name" value="LIPOPROTEIN YIAD-RELATED"/>
    <property type="match status" value="1"/>
</dbReference>
<dbReference type="Pfam" id="PF13181">
    <property type="entry name" value="TPR_8"/>
    <property type="match status" value="1"/>
</dbReference>
<dbReference type="Gene3D" id="2.40.70.10">
    <property type="entry name" value="Acid Proteases"/>
    <property type="match status" value="1"/>
</dbReference>
<evidence type="ECO:0000313" key="6">
    <source>
        <dbReference type="EMBL" id="MBO8431751.1"/>
    </source>
</evidence>
<feature type="chain" id="PRO_5039309227" evidence="4">
    <location>
        <begin position="22"/>
        <end position="846"/>
    </location>
</feature>
<dbReference type="Pfam" id="PF00691">
    <property type="entry name" value="OmpA"/>
    <property type="match status" value="1"/>
</dbReference>
<dbReference type="Gene3D" id="2.60.40.1120">
    <property type="entry name" value="Carboxypeptidase-like, regulatory domain"/>
    <property type="match status" value="1"/>
</dbReference>
<dbReference type="InterPro" id="IPR036737">
    <property type="entry name" value="OmpA-like_sf"/>
</dbReference>
<evidence type="ECO:0000313" key="7">
    <source>
        <dbReference type="Proteomes" id="UP000823612"/>
    </source>
</evidence>
<dbReference type="InterPro" id="IPR050330">
    <property type="entry name" value="Bact_OuterMem_StrucFunc"/>
</dbReference>
<evidence type="ECO:0000259" key="5">
    <source>
        <dbReference type="PROSITE" id="PS51123"/>
    </source>
</evidence>
<dbReference type="Gene3D" id="3.30.1330.60">
    <property type="entry name" value="OmpA-like domain"/>
    <property type="match status" value="1"/>
</dbReference>
<dbReference type="GO" id="GO:0016020">
    <property type="term" value="C:membrane"/>
    <property type="evidence" value="ECO:0007669"/>
    <property type="project" value="UniProtKB-UniRule"/>
</dbReference>
<dbReference type="SUPFAM" id="SSF103088">
    <property type="entry name" value="OmpA-like"/>
    <property type="match status" value="1"/>
</dbReference>
<dbReference type="PANTHER" id="PTHR30329">
    <property type="entry name" value="STATOR ELEMENT OF FLAGELLAR MOTOR COMPLEX"/>
    <property type="match status" value="1"/>
</dbReference>
<dbReference type="InterPro" id="IPR021109">
    <property type="entry name" value="Peptidase_aspartic_dom_sf"/>
</dbReference>
<gene>
    <name evidence="6" type="ORF">IAB08_00445</name>
</gene>
<organism evidence="6 7">
    <name type="scientific">Candidatus Pullibacteroides excrementavium</name>
    <dbReference type="NCBI Taxonomy" id="2840905"/>
    <lineage>
        <taxon>Bacteria</taxon>
        <taxon>Pseudomonadati</taxon>
        <taxon>Bacteroidota</taxon>
        <taxon>Bacteroidia</taxon>
        <taxon>Bacteroidales</taxon>
        <taxon>Candidatus Pullibacteroides</taxon>
    </lineage>
</organism>
<feature type="repeat" description="TPR" evidence="1">
    <location>
        <begin position="103"/>
        <end position="136"/>
    </location>
</feature>
<feature type="domain" description="OmpA-like" evidence="5">
    <location>
        <begin position="548"/>
        <end position="697"/>
    </location>
</feature>
<dbReference type="InterPro" id="IPR019734">
    <property type="entry name" value="TPR_rpt"/>
</dbReference>
<comment type="caution">
    <text evidence="6">The sequence shown here is derived from an EMBL/GenBank/DDBJ whole genome shotgun (WGS) entry which is preliminary data.</text>
</comment>
<evidence type="ECO:0000256" key="4">
    <source>
        <dbReference type="SAM" id="SignalP"/>
    </source>
</evidence>
<dbReference type="PROSITE" id="PS50005">
    <property type="entry name" value="TPR"/>
    <property type="match status" value="1"/>
</dbReference>
<reference evidence="6" key="2">
    <citation type="journal article" date="2021" name="PeerJ">
        <title>Extensive microbial diversity within the chicken gut microbiome revealed by metagenomics and culture.</title>
        <authorList>
            <person name="Gilroy R."/>
            <person name="Ravi A."/>
            <person name="Getino M."/>
            <person name="Pursley I."/>
            <person name="Horton D.L."/>
            <person name="Alikhan N.F."/>
            <person name="Baker D."/>
            <person name="Gharbi K."/>
            <person name="Hall N."/>
            <person name="Watson M."/>
            <person name="Adriaenssens E.M."/>
            <person name="Foster-Nyarko E."/>
            <person name="Jarju S."/>
            <person name="Secka A."/>
            <person name="Antonio M."/>
            <person name="Oren A."/>
            <person name="Chaudhuri R.R."/>
            <person name="La Ragione R."/>
            <person name="Hildebrand F."/>
            <person name="Pallen M.J."/>
        </authorList>
    </citation>
    <scope>NUCLEOTIDE SEQUENCE</scope>
    <source>
        <strain evidence="6">2889</strain>
    </source>
</reference>
<feature type="region of interest" description="Disordered" evidence="3">
    <location>
        <begin position="220"/>
        <end position="240"/>
    </location>
</feature>
<feature type="compositionally biased region" description="Polar residues" evidence="3">
    <location>
        <begin position="231"/>
        <end position="240"/>
    </location>
</feature>
<dbReference type="Proteomes" id="UP000823612">
    <property type="component" value="Unassembled WGS sequence"/>
</dbReference>
<dbReference type="AlphaFoldDB" id="A0A9D9H0E9"/>
<dbReference type="InterPro" id="IPR011990">
    <property type="entry name" value="TPR-like_helical_dom_sf"/>
</dbReference>
<keyword evidence="2" id="KW-0472">Membrane</keyword>
<dbReference type="InterPro" id="IPR006665">
    <property type="entry name" value="OmpA-like"/>
</dbReference>